<name>A0A8E0S2T4_9TREM</name>
<dbReference type="AlphaFoldDB" id="A0A8E0S2T4"/>
<sequence>MNFRYSVLSFPRVKHDRIHLHMSSHLLFANGLRLFSVLASSKWDDEEFCVQLGPLQFSLHWIAECVNTLRVVSLFIVTRSHRPLGLMLRLTSAFYCK</sequence>
<protein>
    <submittedName>
        <fullName evidence="1">Uncharacterized protein</fullName>
    </submittedName>
</protein>
<accession>A0A8E0S2T4</accession>
<proteinExistence type="predicted"/>
<dbReference type="Proteomes" id="UP000728185">
    <property type="component" value="Unassembled WGS sequence"/>
</dbReference>
<dbReference type="OrthoDB" id="10403988at2759"/>
<comment type="caution">
    <text evidence="1">The sequence shown here is derived from an EMBL/GenBank/DDBJ whole genome shotgun (WGS) entry which is preliminary data.</text>
</comment>
<dbReference type="EMBL" id="LUCM01002130">
    <property type="protein sequence ID" value="KAA0197811.1"/>
    <property type="molecule type" value="Genomic_DNA"/>
</dbReference>
<reference evidence="1" key="1">
    <citation type="submission" date="2019-05" db="EMBL/GenBank/DDBJ databases">
        <title>Annotation for the trematode Fasciolopsis buski.</title>
        <authorList>
            <person name="Choi Y.-J."/>
        </authorList>
    </citation>
    <scope>NUCLEOTIDE SEQUENCE</scope>
    <source>
        <strain evidence="1">HT</strain>
        <tissue evidence="1">Whole worm</tissue>
    </source>
</reference>
<organism evidence="1 2">
    <name type="scientific">Fasciolopsis buskii</name>
    <dbReference type="NCBI Taxonomy" id="27845"/>
    <lineage>
        <taxon>Eukaryota</taxon>
        <taxon>Metazoa</taxon>
        <taxon>Spiralia</taxon>
        <taxon>Lophotrochozoa</taxon>
        <taxon>Platyhelminthes</taxon>
        <taxon>Trematoda</taxon>
        <taxon>Digenea</taxon>
        <taxon>Plagiorchiida</taxon>
        <taxon>Echinostomata</taxon>
        <taxon>Echinostomatoidea</taxon>
        <taxon>Fasciolidae</taxon>
        <taxon>Fasciolopsis</taxon>
    </lineage>
</organism>
<evidence type="ECO:0000313" key="2">
    <source>
        <dbReference type="Proteomes" id="UP000728185"/>
    </source>
</evidence>
<gene>
    <name evidence="1" type="ORF">FBUS_06659</name>
</gene>
<evidence type="ECO:0000313" key="1">
    <source>
        <dbReference type="EMBL" id="KAA0197811.1"/>
    </source>
</evidence>
<keyword evidence="2" id="KW-1185">Reference proteome</keyword>